<dbReference type="Proteomes" id="UP000621307">
    <property type="component" value="Unassembled WGS sequence"/>
</dbReference>
<proteinExistence type="predicted"/>
<comment type="caution">
    <text evidence="1">The sequence shown here is derived from an EMBL/GenBank/DDBJ whole genome shotgun (WGS) entry which is preliminary data.</text>
</comment>
<reference evidence="1 2" key="1">
    <citation type="journal article" date="2020" name="ISME J.">
        <title>Comparative genomics reveals insights into cyanobacterial evolution and habitat adaptation.</title>
        <authorList>
            <person name="Chen M.Y."/>
            <person name="Teng W.K."/>
            <person name="Zhao L."/>
            <person name="Hu C.X."/>
            <person name="Zhou Y.K."/>
            <person name="Han B.P."/>
            <person name="Song L.R."/>
            <person name="Shu W.S."/>
        </authorList>
    </citation>
    <scope>NUCLEOTIDE SEQUENCE [LARGE SCALE GENOMIC DNA]</scope>
    <source>
        <strain evidence="1 2">FACHB-3921</strain>
    </source>
</reference>
<evidence type="ECO:0000313" key="2">
    <source>
        <dbReference type="Proteomes" id="UP000621307"/>
    </source>
</evidence>
<dbReference type="EMBL" id="JACJQL010000010">
    <property type="protein sequence ID" value="MBD2251487.1"/>
    <property type="molecule type" value="Genomic_DNA"/>
</dbReference>
<organism evidence="1 2">
    <name type="scientific">Nostoc parmelioides FACHB-3921</name>
    <dbReference type="NCBI Taxonomy" id="2692909"/>
    <lineage>
        <taxon>Bacteria</taxon>
        <taxon>Bacillati</taxon>
        <taxon>Cyanobacteriota</taxon>
        <taxon>Cyanophyceae</taxon>
        <taxon>Nostocales</taxon>
        <taxon>Nostocaceae</taxon>
        <taxon>Nostoc</taxon>
    </lineage>
</organism>
<evidence type="ECO:0000313" key="1">
    <source>
        <dbReference type="EMBL" id="MBD2251487.1"/>
    </source>
</evidence>
<evidence type="ECO:0008006" key="3">
    <source>
        <dbReference type="Google" id="ProtNLM"/>
    </source>
</evidence>
<accession>A0ABR8BBL5</accession>
<protein>
    <recommendedName>
        <fullName evidence="3">Radical SAM protein</fullName>
    </recommendedName>
</protein>
<sequence>MAKACLGGGYDLTDNISESSLLPIGSVVLDLGCDRTCDFCQTPTYTIGYV</sequence>
<gene>
    <name evidence="1" type="ORF">H6G14_09215</name>
</gene>
<name>A0ABR8BBL5_9NOSO</name>
<keyword evidence="2" id="KW-1185">Reference proteome</keyword>
<dbReference type="RefSeq" id="WP_190567231.1">
    <property type="nucleotide sequence ID" value="NZ_JACJQL010000010.1"/>
</dbReference>